<dbReference type="SMART" id="SM01332">
    <property type="entry name" value="Cyclin_C"/>
    <property type="match status" value="1"/>
</dbReference>
<comment type="similarity">
    <text evidence="4">Belongs to the cyclin family.</text>
</comment>
<evidence type="ECO:0000313" key="7">
    <source>
        <dbReference type="EMBL" id="TMW55096.1"/>
    </source>
</evidence>
<feature type="domain" description="Cyclin C-terminal" evidence="6">
    <location>
        <begin position="185"/>
        <end position="313"/>
    </location>
</feature>
<evidence type="ECO:0000259" key="6">
    <source>
        <dbReference type="SMART" id="SM01332"/>
    </source>
</evidence>
<comment type="caution">
    <text evidence="7">The sequence shown here is derived from an EMBL/GenBank/DDBJ whole genome shotgun (WGS) entry which is preliminary data.</text>
</comment>
<dbReference type="CDD" id="cd20529">
    <property type="entry name" value="CYCLIN_CCNJ-like_rpt2"/>
    <property type="match status" value="1"/>
</dbReference>
<evidence type="ECO:0000256" key="4">
    <source>
        <dbReference type="RuleBase" id="RU000383"/>
    </source>
</evidence>
<organism evidence="7 8">
    <name type="scientific">Pythium oligandrum</name>
    <name type="common">Mycoparasitic fungus</name>
    <dbReference type="NCBI Taxonomy" id="41045"/>
    <lineage>
        <taxon>Eukaryota</taxon>
        <taxon>Sar</taxon>
        <taxon>Stramenopiles</taxon>
        <taxon>Oomycota</taxon>
        <taxon>Peronosporomycetes</taxon>
        <taxon>Pythiales</taxon>
        <taxon>Pythiaceae</taxon>
        <taxon>Pythium</taxon>
    </lineage>
</organism>
<dbReference type="GO" id="GO:0019887">
    <property type="term" value="F:protein kinase regulator activity"/>
    <property type="evidence" value="ECO:0007669"/>
    <property type="project" value="UniProtKB-ARBA"/>
</dbReference>
<dbReference type="Pfam" id="PF00134">
    <property type="entry name" value="Cyclin_N"/>
    <property type="match status" value="1"/>
</dbReference>
<keyword evidence="2 4" id="KW-0195">Cyclin</keyword>
<dbReference type="FunFam" id="1.10.472.10:FF:000010">
    <property type="entry name" value="G1/S-specific cyclin Cln1"/>
    <property type="match status" value="1"/>
</dbReference>
<dbReference type="Gene3D" id="1.10.472.10">
    <property type="entry name" value="Cyclin-like"/>
    <property type="match status" value="2"/>
</dbReference>
<dbReference type="Proteomes" id="UP000794436">
    <property type="component" value="Unassembled WGS sequence"/>
</dbReference>
<proteinExistence type="inferred from homology"/>
<sequence>MEYEYDYAYDYDYAYEGTSLDCDESFGEMSSSQDADEQMPVSLVEDSARIALEDMDLDMTYRCMLRQELNRPDYTRKYEYLKYRRVLVDWMSEVGEEMQIRKTTIHTAIAYLERILTVGKLPAKDRFQLLALSCLMIAAKYHGPEEEVPPISEFWEFGNRCYTYDEIRDMELTTLNNLQWSLTALTPIHFMRFYLSQPVLFSDDEIQGADMVEEALEYYKKYADFFVDLCLQEYQFQAYRPSLVAASILAASRKALGMTPLWREELGELTGYTPDQVEPCFSAVWSHYVRTFGDKNASDKEISPSDVAEYPAYA</sequence>
<dbReference type="InterPro" id="IPR004367">
    <property type="entry name" value="Cyclin_C-dom"/>
</dbReference>
<dbReference type="EMBL" id="SPLM01000149">
    <property type="protein sequence ID" value="TMW55096.1"/>
    <property type="molecule type" value="Genomic_DNA"/>
</dbReference>
<evidence type="ECO:0000256" key="1">
    <source>
        <dbReference type="ARBA" id="ARBA00022618"/>
    </source>
</evidence>
<keyword evidence="8" id="KW-1185">Reference proteome</keyword>
<dbReference type="OrthoDB" id="285802at2759"/>
<gene>
    <name evidence="7" type="ORF">Poli38472_013858</name>
</gene>
<evidence type="ECO:0000256" key="2">
    <source>
        <dbReference type="ARBA" id="ARBA00023127"/>
    </source>
</evidence>
<evidence type="ECO:0000256" key="3">
    <source>
        <dbReference type="ARBA" id="ARBA00023306"/>
    </source>
</evidence>
<dbReference type="Pfam" id="PF02984">
    <property type="entry name" value="Cyclin_C"/>
    <property type="match status" value="1"/>
</dbReference>
<accession>A0A8K1FAI4</accession>
<dbReference type="SUPFAM" id="SSF47954">
    <property type="entry name" value="Cyclin-like"/>
    <property type="match status" value="2"/>
</dbReference>
<dbReference type="InterPro" id="IPR006671">
    <property type="entry name" value="Cyclin_N"/>
</dbReference>
<evidence type="ECO:0008006" key="9">
    <source>
        <dbReference type="Google" id="ProtNLM"/>
    </source>
</evidence>
<dbReference type="InterPro" id="IPR039361">
    <property type="entry name" value="Cyclin"/>
</dbReference>
<dbReference type="PANTHER" id="PTHR10177">
    <property type="entry name" value="CYCLINS"/>
    <property type="match status" value="1"/>
</dbReference>
<dbReference type="InterPro" id="IPR036915">
    <property type="entry name" value="Cyclin-like_sf"/>
</dbReference>
<evidence type="ECO:0000259" key="5">
    <source>
        <dbReference type="SMART" id="SM00385"/>
    </source>
</evidence>
<dbReference type="GO" id="GO:0051301">
    <property type="term" value="P:cell division"/>
    <property type="evidence" value="ECO:0007669"/>
    <property type="project" value="UniProtKB-KW"/>
</dbReference>
<dbReference type="SMART" id="SM00385">
    <property type="entry name" value="CYCLIN"/>
    <property type="match status" value="2"/>
</dbReference>
<reference evidence="7" key="1">
    <citation type="submission" date="2019-03" db="EMBL/GenBank/DDBJ databases">
        <title>Long read genome sequence of the mycoparasitic Pythium oligandrum ATCC 38472 isolated from sugarbeet rhizosphere.</title>
        <authorList>
            <person name="Gaulin E."/>
        </authorList>
    </citation>
    <scope>NUCLEOTIDE SEQUENCE</scope>
    <source>
        <strain evidence="7">ATCC 38472_TT</strain>
    </source>
</reference>
<keyword evidence="1" id="KW-0132">Cell division</keyword>
<dbReference type="AlphaFoldDB" id="A0A8K1FAI4"/>
<feature type="domain" description="Cyclin-like" evidence="5">
    <location>
        <begin position="204"/>
        <end position="286"/>
    </location>
</feature>
<name>A0A8K1FAI4_PYTOL</name>
<dbReference type="InterPro" id="IPR013763">
    <property type="entry name" value="Cyclin-like_dom"/>
</dbReference>
<protein>
    <recommendedName>
        <fullName evidence="9">Cyclin N-terminal domain-containing protein</fullName>
    </recommendedName>
</protein>
<evidence type="ECO:0000313" key="8">
    <source>
        <dbReference type="Proteomes" id="UP000794436"/>
    </source>
</evidence>
<feature type="domain" description="Cyclin-like" evidence="5">
    <location>
        <begin position="89"/>
        <end position="176"/>
    </location>
</feature>
<keyword evidence="3" id="KW-0131">Cell cycle</keyword>
<dbReference type="GO" id="GO:0051726">
    <property type="term" value="P:regulation of cell cycle"/>
    <property type="evidence" value="ECO:0007669"/>
    <property type="project" value="UniProtKB-ARBA"/>
</dbReference>